<name>A0A9W6YHX9_9STRA</name>
<dbReference type="GO" id="GO:0003677">
    <property type="term" value="F:DNA binding"/>
    <property type="evidence" value="ECO:0007669"/>
    <property type="project" value="InterPro"/>
</dbReference>
<keyword evidence="4" id="KW-1185">Reference proteome</keyword>
<evidence type="ECO:0000256" key="2">
    <source>
        <dbReference type="SAM" id="SignalP"/>
    </source>
</evidence>
<dbReference type="InterPro" id="IPR013762">
    <property type="entry name" value="Integrase-like_cat_sf"/>
</dbReference>
<dbReference type="SUPFAM" id="SSF56349">
    <property type="entry name" value="DNA breaking-rejoining enzymes"/>
    <property type="match status" value="1"/>
</dbReference>
<dbReference type="OrthoDB" id="167512at2759"/>
<comment type="caution">
    <text evidence="3">The sequence shown here is derived from an EMBL/GenBank/DDBJ whole genome shotgun (WGS) entry which is preliminary data.</text>
</comment>
<organism evidence="3 4">
    <name type="scientific">Phytophthora lilii</name>
    <dbReference type="NCBI Taxonomy" id="2077276"/>
    <lineage>
        <taxon>Eukaryota</taxon>
        <taxon>Sar</taxon>
        <taxon>Stramenopiles</taxon>
        <taxon>Oomycota</taxon>
        <taxon>Peronosporomycetes</taxon>
        <taxon>Peronosporales</taxon>
        <taxon>Peronosporaceae</taxon>
        <taxon>Phytophthora</taxon>
    </lineage>
</organism>
<dbReference type="Proteomes" id="UP001165083">
    <property type="component" value="Unassembled WGS sequence"/>
</dbReference>
<dbReference type="PANTHER" id="PTHR34605:SF4">
    <property type="entry name" value="DNA ADENINE METHYLTRANSFERASE"/>
    <property type="match status" value="1"/>
</dbReference>
<dbReference type="EMBL" id="BSXW01012427">
    <property type="protein sequence ID" value="GMF64689.1"/>
    <property type="molecule type" value="Genomic_DNA"/>
</dbReference>
<accession>A0A9W6YHX9</accession>
<reference evidence="3" key="1">
    <citation type="submission" date="2023-04" db="EMBL/GenBank/DDBJ databases">
        <title>Phytophthora lilii NBRC 32176.</title>
        <authorList>
            <person name="Ichikawa N."/>
            <person name="Sato H."/>
            <person name="Tonouchi N."/>
        </authorList>
    </citation>
    <scope>NUCLEOTIDE SEQUENCE</scope>
    <source>
        <strain evidence="3">NBRC 32176</strain>
    </source>
</reference>
<evidence type="ECO:0000313" key="3">
    <source>
        <dbReference type="EMBL" id="GMF64689.1"/>
    </source>
</evidence>
<feature type="signal peptide" evidence="2">
    <location>
        <begin position="1"/>
        <end position="19"/>
    </location>
</feature>
<proteinExistence type="predicted"/>
<evidence type="ECO:0000256" key="1">
    <source>
        <dbReference type="ARBA" id="ARBA00023172"/>
    </source>
</evidence>
<keyword evidence="2" id="KW-0732">Signal</keyword>
<evidence type="ECO:0000313" key="4">
    <source>
        <dbReference type="Proteomes" id="UP001165083"/>
    </source>
</evidence>
<dbReference type="Gene3D" id="1.10.443.10">
    <property type="entry name" value="Intergrase catalytic core"/>
    <property type="match status" value="1"/>
</dbReference>
<sequence length="372" mass="40862">MRQDLLWWWLVLHTPHLNGVSLDYFNALPPPDVVVEMDASDYGLCALDITSQQASGRRGVHAEVSHRLSSEFPPLTKSSTYRTSFCTVSNLDTDRVGPFAVIMGVLQGVRHFFAASGHDFPIGHPHIRLLLKGISRLDSPQQRKSPVSLEILEACFNSLSMTDPFEQALWGVVCLAFFFMMRRSEIVAISGGSFKWFAVRAQDIAVVDVEGRPTECPSTAHSVCIRLVGSKTNQGGTSTSRMLSRSGHPFLCPVFGALVLLQARQNLPVNIPTAVYTNRRGIPACIATADVTETIKRAAIKTGSDPRRFSSHSLRAGGATHTYRSGTDARMIQFHGRWVSDASKTYTRLCKESVATLSERMVAGSRGDSTLH</sequence>
<feature type="chain" id="PRO_5040719927" evidence="2">
    <location>
        <begin position="20"/>
        <end position="372"/>
    </location>
</feature>
<keyword evidence="1" id="KW-0233">DNA recombination</keyword>
<dbReference type="GO" id="GO:0006310">
    <property type="term" value="P:DNA recombination"/>
    <property type="evidence" value="ECO:0007669"/>
    <property type="project" value="UniProtKB-KW"/>
</dbReference>
<dbReference type="InterPro" id="IPR052925">
    <property type="entry name" value="Phage_Integrase-like_Recomb"/>
</dbReference>
<protein>
    <submittedName>
        <fullName evidence="3">Unnamed protein product</fullName>
    </submittedName>
</protein>
<dbReference type="GO" id="GO:0015074">
    <property type="term" value="P:DNA integration"/>
    <property type="evidence" value="ECO:0007669"/>
    <property type="project" value="InterPro"/>
</dbReference>
<dbReference type="InterPro" id="IPR011010">
    <property type="entry name" value="DNA_brk_join_enz"/>
</dbReference>
<gene>
    <name evidence="3" type="ORF">Plil01_001746400</name>
</gene>
<dbReference type="AlphaFoldDB" id="A0A9W6YHX9"/>
<dbReference type="PANTHER" id="PTHR34605">
    <property type="entry name" value="PHAGE_INTEGRASE DOMAIN-CONTAINING PROTEIN"/>
    <property type="match status" value="1"/>
</dbReference>